<evidence type="ECO:0000313" key="2">
    <source>
        <dbReference type="Proteomes" id="UP000536100"/>
    </source>
</evidence>
<evidence type="ECO:0000313" key="1">
    <source>
        <dbReference type="EMBL" id="MBB6213023.1"/>
    </source>
</evidence>
<reference evidence="1 2" key="1">
    <citation type="submission" date="2020-08" db="EMBL/GenBank/DDBJ databases">
        <title>Genomic Encyclopedia of Type Strains, Phase IV (KMG-IV): sequencing the most valuable type-strain genomes for metagenomic binning, comparative biology and taxonomic classification.</title>
        <authorList>
            <person name="Goeker M."/>
        </authorList>
    </citation>
    <scope>NUCLEOTIDE SEQUENCE [LARGE SCALE GENOMIC DNA]</scope>
    <source>
        <strain evidence="1 2">DSM 17989</strain>
    </source>
</reference>
<dbReference type="AlphaFoldDB" id="A0A7W9ZK49"/>
<sequence>MLKVENFIPEEKYIQEKTAIKEKEKEKAPKIVLHFIHCEFEILIGRNVKENDKLKTLR</sequence>
<protein>
    <submittedName>
        <fullName evidence="1">Putative ribosome quality control (RQC) complex YloA/Tae2 family protein</fullName>
    </submittedName>
</protein>
<dbReference type="Proteomes" id="UP000536100">
    <property type="component" value="Unassembled WGS sequence"/>
</dbReference>
<organism evidence="1 2">
    <name type="scientific">Borreliella californiensis</name>
    <dbReference type="NCBI Taxonomy" id="373543"/>
    <lineage>
        <taxon>Bacteria</taxon>
        <taxon>Pseudomonadati</taxon>
        <taxon>Spirochaetota</taxon>
        <taxon>Spirochaetia</taxon>
        <taxon>Spirochaetales</taxon>
        <taxon>Borreliaceae</taxon>
        <taxon>Borreliella</taxon>
    </lineage>
</organism>
<name>A0A7W9ZK49_9SPIR</name>
<proteinExistence type="predicted"/>
<dbReference type="EMBL" id="JACHFB010000002">
    <property type="protein sequence ID" value="MBB6213023.1"/>
    <property type="molecule type" value="Genomic_DNA"/>
</dbReference>
<gene>
    <name evidence="1" type="ORF">HNP67_000506</name>
</gene>
<comment type="caution">
    <text evidence="1">The sequence shown here is derived from an EMBL/GenBank/DDBJ whole genome shotgun (WGS) entry which is preliminary data.</text>
</comment>
<accession>A0A7W9ZK49</accession>